<name>A0A6L2MT45_TANCI</name>
<accession>A0A6L2MT45</accession>
<proteinExistence type="predicted"/>
<protein>
    <recommendedName>
        <fullName evidence="2">Reverse transcriptase domain-containing protein</fullName>
    </recommendedName>
</protein>
<sequence>MKSVTYEAVYKELDDSLTSSERVFKLSNDLLVAREHLISQAPKGLIQEVVPARGNTLQSDEDSMKLNKLMELCTTLKLRVLDLEQIKTTQANKIDILKRRVKKLKKKQSTTATTAKISIDEVTLAQALAELKHTKPKAKAKGIVFHEPEESTTTIPKPKSQDKSKAIMIEEPVKLKKKDQIMLDEEVTLKLQAKAFQKVNTFVDFRIELVEDLKQLMKIIPEEEISIDVIPLAVKSLIVDWKIYIEGKKSYYQIVRAGEKSKMYLVFSHMLKDFNKEDLEDLYNLVKAKYGSTRPVEDLDLKTMLEPHVEDEV</sequence>
<dbReference type="AlphaFoldDB" id="A0A6L2MT45"/>
<evidence type="ECO:0008006" key="2">
    <source>
        <dbReference type="Google" id="ProtNLM"/>
    </source>
</evidence>
<dbReference type="EMBL" id="BKCJ010007381">
    <property type="protein sequence ID" value="GEU76980.1"/>
    <property type="molecule type" value="Genomic_DNA"/>
</dbReference>
<reference evidence="1" key="1">
    <citation type="journal article" date="2019" name="Sci. Rep.">
        <title>Draft genome of Tanacetum cinerariifolium, the natural source of mosquito coil.</title>
        <authorList>
            <person name="Yamashiro T."/>
            <person name="Shiraishi A."/>
            <person name="Satake H."/>
            <person name="Nakayama K."/>
        </authorList>
    </citation>
    <scope>NUCLEOTIDE SEQUENCE</scope>
</reference>
<organism evidence="1">
    <name type="scientific">Tanacetum cinerariifolium</name>
    <name type="common">Dalmatian daisy</name>
    <name type="synonym">Chrysanthemum cinerariifolium</name>
    <dbReference type="NCBI Taxonomy" id="118510"/>
    <lineage>
        <taxon>Eukaryota</taxon>
        <taxon>Viridiplantae</taxon>
        <taxon>Streptophyta</taxon>
        <taxon>Embryophyta</taxon>
        <taxon>Tracheophyta</taxon>
        <taxon>Spermatophyta</taxon>
        <taxon>Magnoliopsida</taxon>
        <taxon>eudicotyledons</taxon>
        <taxon>Gunneridae</taxon>
        <taxon>Pentapetalae</taxon>
        <taxon>asterids</taxon>
        <taxon>campanulids</taxon>
        <taxon>Asterales</taxon>
        <taxon>Asteraceae</taxon>
        <taxon>Asteroideae</taxon>
        <taxon>Anthemideae</taxon>
        <taxon>Anthemidinae</taxon>
        <taxon>Tanacetum</taxon>
    </lineage>
</organism>
<evidence type="ECO:0000313" key="1">
    <source>
        <dbReference type="EMBL" id="GEU76980.1"/>
    </source>
</evidence>
<comment type="caution">
    <text evidence="1">The sequence shown here is derived from an EMBL/GenBank/DDBJ whole genome shotgun (WGS) entry which is preliminary data.</text>
</comment>
<gene>
    <name evidence="1" type="ORF">Tci_048958</name>
</gene>